<comment type="similarity">
    <text evidence="1">Belongs to the leucine-binding protein family.</text>
</comment>
<keyword evidence="2 3" id="KW-0732">Signal</keyword>
<organism evidence="5 6">
    <name type="scientific">Piscinibacter terrae</name>
    <dbReference type="NCBI Taxonomy" id="2496871"/>
    <lineage>
        <taxon>Bacteria</taxon>
        <taxon>Pseudomonadati</taxon>
        <taxon>Pseudomonadota</taxon>
        <taxon>Betaproteobacteria</taxon>
        <taxon>Burkholderiales</taxon>
        <taxon>Sphaerotilaceae</taxon>
        <taxon>Piscinibacter</taxon>
    </lineage>
</organism>
<evidence type="ECO:0000313" key="6">
    <source>
        <dbReference type="Proteomes" id="UP000267464"/>
    </source>
</evidence>
<dbReference type="EMBL" id="QUSW01000002">
    <property type="protein sequence ID" value="RQP24994.1"/>
    <property type="molecule type" value="Genomic_DNA"/>
</dbReference>
<feature type="chain" id="PRO_5018036997" evidence="3">
    <location>
        <begin position="25"/>
        <end position="423"/>
    </location>
</feature>
<dbReference type="Pfam" id="PF13458">
    <property type="entry name" value="Peripla_BP_6"/>
    <property type="match status" value="1"/>
</dbReference>
<dbReference type="Proteomes" id="UP000267464">
    <property type="component" value="Unassembled WGS sequence"/>
</dbReference>
<feature type="domain" description="Leucine-binding protein" evidence="4">
    <location>
        <begin position="28"/>
        <end position="393"/>
    </location>
</feature>
<dbReference type="PANTHER" id="PTHR30483:SF37">
    <property type="entry name" value="ABC TRANSPORTER SUBSTRATE-BINDING PROTEIN"/>
    <property type="match status" value="1"/>
</dbReference>
<dbReference type="SUPFAM" id="SSF53822">
    <property type="entry name" value="Periplasmic binding protein-like I"/>
    <property type="match status" value="1"/>
</dbReference>
<evidence type="ECO:0000256" key="2">
    <source>
        <dbReference type="ARBA" id="ARBA00022729"/>
    </source>
</evidence>
<accession>A0A3N7HS21</accession>
<dbReference type="AlphaFoldDB" id="A0A3N7HS21"/>
<evidence type="ECO:0000256" key="3">
    <source>
        <dbReference type="SAM" id="SignalP"/>
    </source>
</evidence>
<sequence>MRRTFVKAIIGASIAMAFHATASAQTQEVRIGVIYPLTGPSASVGGELKNALEMAADIINNGAKVRDLPFAAGGGLPGLKGAKIKLVFADHQGNPQVGATEAERLITQEKVVAIVGSYNSAVTLTASQMAERYKIPFLNPESSSASLTQRGFKYFFRTTPHDDLFVHNAFDFLKELQEKKGVKIGPIATFNENGLWGTETTKLQAKLAPEKGYTLAKQILYPAKTTQLTSEVQTLKAANPSLVMQSSYTPDAILSMKTYKELGFSPDMILANNAGFTDTEFIKTLGKDAEYVITREVWALDLANRNPLIKEVNELFNSRYKINFTGNSSRTFTGLMVMADAINRAKSTEPEAIRKALTETNITADHLIMPWKGVKFDENGQNVLGRGILVQIVDGKYNTVWPFNMASREVTWPMPKWDQRKSQ</sequence>
<proteinExistence type="inferred from homology"/>
<evidence type="ECO:0000313" key="5">
    <source>
        <dbReference type="EMBL" id="RQP24994.1"/>
    </source>
</evidence>
<reference evidence="5 6" key="2">
    <citation type="submission" date="2018-12" db="EMBL/GenBank/DDBJ databases">
        <title>Rhizobacter gummiphilus sp. nov., a rubber-degrading bacterium isolated from the soil of a botanical garden in Japan.</title>
        <authorList>
            <person name="Shunsuke S.S."/>
        </authorList>
    </citation>
    <scope>NUCLEOTIDE SEQUENCE [LARGE SCALE GENOMIC DNA]</scope>
    <source>
        <strain evidence="5 6">S-16</strain>
    </source>
</reference>
<gene>
    <name evidence="5" type="ORF">DZC73_09045</name>
</gene>
<dbReference type="RefSeq" id="WP_124539901.1">
    <property type="nucleotide sequence ID" value="NZ_QUSW01000002.1"/>
</dbReference>
<dbReference type="PANTHER" id="PTHR30483">
    <property type="entry name" value="LEUCINE-SPECIFIC-BINDING PROTEIN"/>
    <property type="match status" value="1"/>
</dbReference>
<dbReference type="OrthoDB" id="9783240at2"/>
<feature type="signal peptide" evidence="3">
    <location>
        <begin position="1"/>
        <end position="24"/>
    </location>
</feature>
<evidence type="ECO:0000256" key="1">
    <source>
        <dbReference type="ARBA" id="ARBA00010062"/>
    </source>
</evidence>
<dbReference type="InterPro" id="IPR028081">
    <property type="entry name" value="Leu-bd"/>
</dbReference>
<dbReference type="Gene3D" id="3.40.50.2300">
    <property type="match status" value="2"/>
</dbReference>
<evidence type="ECO:0000259" key="4">
    <source>
        <dbReference type="Pfam" id="PF13458"/>
    </source>
</evidence>
<reference evidence="5 6" key="1">
    <citation type="submission" date="2018-08" db="EMBL/GenBank/DDBJ databases">
        <authorList>
            <person name="Khan S.A."/>
            <person name="Jeon C.O."/>
            <person name="Chun B.H."/>
            <person name="Jeong S.E."/>
        </authorList>
    </citation>
    <scope>NUCLEOTIDE SEQUENCE [LARGE SCALE GENOMIC DNA]</scope>
    <source>
        <strain evidence="5 6">S-16</strain>
    </source>
</reference>
<name>A0A3N7HS21_9BURK</name>
<dbReference type="InterPro" id="IPR051010">
    <property type="entry name" value="BCAA_transport"/>
</dbReference>
<comment type="caution">
    <text evidence="5">The sequence shown here is derived from an EMBL/GenBank/DDBJ whole genome shotgun (WGS) entry which is preliminary data.</text>
</comment>
<dbReference type="InterPro" id="IPR028082">
    <property type="entry name" value="Peripla_BP_I"/>
</dbReference>
<keyword evidence="6" id="KW-1185">Reference proteome</keyword>
<protein>
    <submittedName>
        <fullName evidence="5">Branched-chain amino acid ABC transporter substrate-binding protein</fullName>
    </submittedName>
</protein>
<dbReference type="CDD" id="cd06340">
    <property type="entry name" value="PBP1_ABC_ligand_binding-like"/>
    <property type="match status" value="1"/>
</dbReference>